<dbReference type="Gene3D" id="3.30.450.90">
    <property type="match status" value="1"/>
</dbReference>
<comment type="similarity">
    <text evidence="1">Belongs to the GSP E family.</text>
</comment>
<protein>
    <submittedName>
        <fullName evidence="3">Pilus assembly protein CpaF</fullName>
    </submittedName>
</protein>
<dbReference type="STRING" id="655353.SAMN04488056_12432"/>
<sequence length="335" mass="37803">MRRTSLLTIDYFWGAPMSDLLLQRLLKPLSRHYDNPEVVELRSKKVGEIILEMRSEGERYKRVAEPELTRKRIIEICMGLAHVSGIEYNPDTAPKLSARLPGNHRFECLIGNSVASDMSLAIRLKHPYDVSLEMMGLDSHHIAYLANALRNQWNIAISGSTNTGKTTLLNKFLSFLPDDRRVVSAEDTLELETDRFYNGVSLIAARDKAAGAGFMDWQQLFDHQMRISPDNLIFGEISTQNAFAALNVLNTGARGWLCTVHAESAALVPSRFQENINASGQILPDAAGFMSRLIDLVVHIRRTNDGRRFVSEIYEMKNDRYILRRLTPDGENLAA</sequence>
<dbReference type="Gene3D" id="3.40.50.300">
    <property type="entry name" value="P-loop containing nucleotide triphosphate hydrolases"/>
    <property type="match status" value="1"/>
</dbReference>
<proteinExistence type="inferred from homology"/>
<dbReference type="InterPro" id="IPR050921">
    <property type="entry name" value="T4SS_GSP_E_ATPase"/>
</dbReference>
<dbReference type="GO" id="GO:0016887">
    <property type="term" value="F:ATP hydrolysis activity"/>
    <property type="evidence" value="ECO:0007669"/>
    <property type="project" value="InterPro"/>
</dbReference>
<dbReference type="PANTHER" id="PTHR30486:SF6">
    <property type="entry name" value="TYPE IV PILUS RETRACTATION ATPASE PILT"/>
    <property type="match status" value="1"/>
</dbReference>
<evidence type="ECO:0000313" key="3">
    <source>
        <dbReference type="EMBL" id="SFP15029.1"/>
    </source>
</evidence>
<dbReference type="InterPro" id="IPR027417">
    <property type="entry name" value="P-loop_NTPase"/>
</dbReference>
<dbReference type="Pfam" id="PF00437">
    <property type="entry name" value="T2SSE"/>
    <property type="match status" value="1"/>
</dbReference>
<gene>
    <name evidence="3" type="ORF">SAMN04488056_12432</name>
</gene>
<organism evidence="3 4">
    <name type="scientific">Cohaesibacter marisflavi</name>
    <dbReference type="NCBI Taxonomy" id="655353"/>
    <lineage>
        <taxon>Bacteria</taxon>
        <taxon>Pseudomonadati</taxon>
        <taxon>Pseudomonadota</taxon>
        <taxon>Alphaproteobacteria</taxon>
        <taxon>Hyphomicrobiales</taxon>
        <taxon>Cohaesibacteraceae</taxon>
    </lineage>
</organism>
<dbReference type="AlphaFoldDB" id="A0A1I5MZY9"/>
<evidence type="ECO:0000256" key="1">
    <source>
        <dbReference type="ARBA" id="ARBA00006611"/>
    </source>
</evidence>
<dbReference type="CDD" id="cd01130">
    <property type="entry name" value="VirB11-like_ATPase"/>
    <property type="match status" value="1"/>
</dbReference>
<evidence type="ECO:0000313" key="4">
    <source>
        <dbReference type="Proteomes" id="UP000199236"/>
    </source>
</evidence>
<reference evidence="3 4" key="1">
    <citation type="submission" date="2016-10" db="EMBL/GenBank/DDBJ databases">
        <authorList>
            <person name="de Groot N.N."/>
        </authorList>
    </citation>
    <scope>NUCLEOTIDE SEQUENCE [LARGE SCALE GENOMIC DNA]</scope>
    <source>
        <strain evidence="3 4">CGMCC 1.9157</strain>
    </source>
</reference>
<dbReference type="PANTHER" id="PTHR30486">
    <property type="entry name" value="TWITCHING MOTILITY PROTEIN PILT"/>
    <property type="match status" value="1"/>
</dbReference>
<dbReference type="Proteomes" id="UP000199236">
    <property type="component" value="Unassembled WGS sequence"/>
</dbReference>
<name>A0A1I5MZY9_9HYPH</name>
<dbReference type="SUPFAM" id="SSF52540">
    <property type="entry name" value="P-loop containing nucleoside triphosphate hydrolases"/>
    <property type="match status" value="1"/>
</dbReference>
<evidence type="ECO:0000259" key="2">
    <source>
        <dbReference type="Pfam" id="PF00437"/>
    </source>
</evidence>
<dbReference type="InterPro" id="IPR001482">
    <property type="entry name" value="T2SS/T4SS_dom"/>
</dbReference>
<keyword evidence="4" id="KW-1185">Reference proteome</keyword>
<feature type="domain" description="Bacterial type II secretion system protein E" evidence="2">
    <location>
        <begin position="117"/>
        <end position="295"/>
    </location>
</feature>
<accession>A0A1I5MZY9</accession>
<dbReference type="EMBL" id="FOVR01000024">
    <property type="protein sequence ID" value="SFP15029.1"/>
    <property type="molecule type" value="Genomic_DNA"/>
</dbReference>